<organism evidence="4 5">
    <name type="scientific">Lingula anatina</name>
    <name type="common">Brachiopod</name>
    <name type="synonym">Lingula unguis</name>
    <dbReference type="NCBI Taxonomy" id="7574"/>
    <lineage>
        <taxon>Eukaryota</taxon>
        <taxon>Metazoa</taxon>
        <taxon>Spiralia</taxon>
        <taxon>Lophotrochozoa</taxon>
        <taxon>Brachiopoda</taxon>
        <taxon>Linguliformea</taxon>
        <taxon>Lingulata</taxon>
        <taxon>Lingulida</taxon>
        <taxon>Linguloidea</taxon>
        <taxon>Lingulidae</taxon>
        <taxon>Lingula</taxon>
    </lineage>
</organism>
<evidence type="ECO:0000259" key="3">
    <source>
        <dbReference type="PROSITE" id="PS51457"/>
    </source>
</evidence>
<feature type="domain" description="BEN" evidence="3">
    <location>
        <begin position="232"/>
        <end position="341"/>
    </location>
</feature>
<evidence type="ECO:0000313" key="5">
    <source>
        <dbReference type="RefSeq" id="XP_013410728.1"/>
    </source>
</evidence>
<gene>
    <name evidence="5" type="primary">LOC106173933</name>
</gene>
<dbReference type="GO" id="GO:0003677">
    <property type="term" value="F:DNA binding"/>
    <property type="evidence" value="ECO:0007669"/>
    <property type="project" value="InterPro"/>
</dbReference>
<keyword evidence="4" id="KW-1185">Reference proteome</keyword>
<dbReference type="InterPro" id="IPR018379">
    <property type="entry name" value="BEN_domain"/>
</dbReference>
<dbReference type="InParanoid" id="A0A1S3JK32"/>
<dbReference type="RefSeq" id="XP_013410728.1">
    <property type="nucleotide sequence ID" value="XM_013555274.1"/>
</dbReference>
<dbReference type="GeneID" id="106173933"/>
<dbReference type="OrthoDB" id="10071220at2759"/>
<dbReference type="Proteomes" id="UP000085678">
    <property type="component" value="Unplaced"/>
</dbReference>
<dbReference type="AlphaFoldDB" id="A0A1S3JK32"/>
<evidence type="ECO:0000256" key="2">
    <source>
        <dbReference type="SAM" id="MobiDB-lite"/>
    </source>
</evidence>
<feature type="region of interest" description="Disordered" evidence="2">
    <location>
        <begin position="152"/>
        <end position="208"/>
    </location>
</feature>
<dbReference type="Gene3D" id="1.10.10.2590">
    <property type="entry name" value="BEN domain"/>
    <property type="match status" value="1"/>
</dbReference>
<reference evidence="5" key="1">
    <citation type="submission" date="2025-08" db="UniProtKB">
        <authorList>
            <consortium name="RefSeq"/>
        </authorList>
    </citation>
    <scope>IDENTIFICATION</scope>
    <source>
        <tissue evidence="5">Gonads</tissue>
    </source>
</reference>
<feature type="coiled-coil region" evidence="1">
    <location>
        <begin position="60"/>
        <end position="87"/>
    </location>
</feature>
<dbReference type="PROSITE" id="PS51457">
    <property type="entry name" value="BEN"/>
    <property type="match status" value="1"/>
</dbReference>
<keyword evidence="1" id="KW-0175">Coiled coil</keyword>
<accession>A0A1S3JK32</accession>
<proteinExistence type="predicted"/>
<evidence type="ECO:0000313" key="4">
    <source>
        <dbReference type="Proteomes" id="UP000085678"/>
    </source>
</evidence>
<dbReference type="KEGG" id="lak:106173933"/>
<evidence type="ECO:0000256" key="1">
    <source>
        <dbReference type="SAM" id="Coils"/>
    </source>
</evidence>
<feature type="compositionally biased region" description="Basic and acidic residues" evidence="2">
    <location>
        <begin position="162"/>
        <end position="207"/>
    </location>
</feature>
<protein>
    <submittedName>
        <fullName evidence="5">Uncharacterized protein LOC106173933</fullName>
    </submittedName>
</protein>
<name>A0A1S3JK32_LINAN</name>
<sequence>MPELPTQSAFMDFNQQPRMTSSGINQGLDHLYGYMHPGQSVQYVNYPGYERPYNYSISTMQTHAEQISLLQQENAALRAENQMLIQELQHSNSCSNIGLEATPRKIHFLQNLCTALEQKMHYRGYNSTITSNKESEVLHESTVNMPTLVRPKSRRLAFTESSARHDHEESPFTENAARHEHGERQPSTHREEDFEPERGSTEGDTKRNGCSQAYWEQRVTMNGALKVRLIPESEVYLTAQQLSQRIQKAGTNARKLIINFLDVFFKREVLAISSAKGKRVAHNSKLADSGEKTEALPEEVLNAIKRFTEKHIRKITGQFSLTDAVMNNVINSKCATARRALHNSNV</sequence>